<evidence type="ECO:0000313" key="1">
    <source>
        <dbReference type="EMBL" id="JAH90501.1"/>
    </source>
</evidence>
<accession>A0A0E9WJN7</accession>
<proteinExistence type="predicted"/>
<reference evidence="1" key="2">
    <citation type="journal article" date="2015" name="Fish Shellfish Immunol.">
        <title>Early steps in the European eel (Anguilla anguilla)-Vibrio vulnificus interaction in the gills: Role of the RtxA13 toxin.</title>
        <authorList>
            <person name="Callol A."/>
            <person name="Pajuelo D."/>
            <person name="Ebbesson L."/>
            <person name="Teles M."/>
            <person name="MacKenzie S."/>
            <person name="Amaro C."/>
        </authorList>
    </citation>
    <scope>NUCLEOTIDE SEQUENCE</scope>
</reference>
<dbReference type="EMBL" id="GBXM01018076">
    <property type="protein sequence ID" value="JAH90501.1"/>
    <property type="molecule type" value="Transcribed_RNA"/>
</dbReference>
<reference evidence="1" key="1">
    <citation type="submission" date="2014-11" db="EMBL/GenBank/DDBJ databases">
        <authorList>
            <person name="Amaro Gonzalez C."/>
        </authorList>
    </citation>
    <scope>NUCLEOTIDE SEQUENCE</scope>
</reference>
<sequence length="55" mass="6360">MLPIICYPSFTSLWRNFSPLFLQSFNSDKLVGFQARNACFKPCHSIPIGFNQDFD</sequence>
<organism evidence="1">
    <name type="scientific">Anguilla anguilla</name>
    <name type="common">European freshwater eel</name>
    <name type="synonym">Muraena anguilla</name>
    <dbReference type="NCBI Taxonomy" id="7936"/>
    <lineage>
        <taxon>Eukaryota</taxon>
        <taxon>Metazoa</taxon>
        <taxon>Chordata</taxon>
        <taxon>Craniata</taxon>
        <taxon>Vertebrata</taxon>
        <taxon>Euteleostomi</taxon>
        <taxon>Actinopterygii</taxon>
        <taxon>Neopterygii</taxon>
        <taxon>Teleostei</taxon>
        <taxon>Anguilliformes</taxon>
        <taxon>Anguillidae</taxon>
        <taxon>Anguilla</taxon>
    </lineage>
</organism>
<dbReference type="AlphaFoldDB" id="A0A0E9WJN7"/>
<name>A0A0E9WJN7_ANGAN</name>
<protein>
    <submittedName>
        <fullName evidence="1">Uncharacterized protein</fullName>
    </submittedName>
</protein>